<dbReference type="Gene3D" id="3.30.420.40">
    <property type="match status" value="2"/>
</dbReference>
<dbReference type="InterPro" id="IPR029047">
    <property type="entry name" value="HSP70_peptide-bd_sf"/>
</dbReference>
<dbReference type="GO" id="GO:0140662">
    <property type="term" value="F:ATP-dependent protein folding chaperone"/>
    <property type="evidence" value="ECO:0007669"/>
    <property type="project" value="InterPro"/>
</dbReference>
<evidence type="ECO:0000313" key="12">
    <source>
        <dbReference type="EMBL" id="ETW28119.1"/>
    </source>
</evidence>
<dbReference type="SUPFAM" id="SSF100920">
    <property type="entry name" value="Heat shock protein 70kD (HSP70), peptide-binding domain"/>
    <property type="match status" value="1"/>
</dbReference>
<dbReference type="SMART" id="SM00602">
    <property type="entry name" value="VPS10"/>
    <property type="match status" value="1"/>
</dbReference>
<evidence type="ECO:0000256" key="10">
    <source>
        <dbReference type="SAM" id="Phobius"/>
    </source>
</evidence>
<dbReference type="FunFam" id="1.20.1270.10:FF:000027">
    <property type="entry name" value="Heat shock protein 70"/>
    <property type="match status" value="1"/>
</dbReference>
<dbReference type="Gene3D" id="2.130.10.10">
    <property type="entry name" value="YVTN repeat-like/Quinoprotein amine dehydrogenase"/>
    <property type="match status" value="1"/>
</dbReference>
<dbReference type="Pfam" id="PF00012">
    <property type="entry name" value="HSP70"/>
    <property type="match status" value="1"/>
</dbReference>
<evidence type="ECO:0000313" key="13">
    <source>
        <dbReference type="Proteomes" id="UP000030656"/>
    </source>
</evidence>
<dbReference type="PROSITE" id="PS01036">
    <property type="entry name" value="HSP70_3"/>
    <property type="match status" value="1"/>
</dbReference>
<dbReference type="PRINTS" id="PR00301">
    <property type="entry name" value="HEATSHOCK70"/>
</dbReference>
<feature type="region of interest" description="Disordered" evidence="9">
    <location>
        <begin position="1463"/>
        <end position="1493"/>
    </location>
</feature>
<dbReference type="InterPro" id="IPR006581">
    <property type="entry name" value="VPS10"/>
</dbReference>
<dbReference type="Gene3D" id="3.30.60.270">
    <property type="match status" value="1"/>
</dbReference>
<keyword evidence="7 10" id="KW-0472">Membrane</keyword>
<dbReference type="FunFam" id="2.130.10.10:FF:000693">
    <property type="entry name" value="Sortilin"/>
    <property type="match status" value="1"/>
</dbReference>
<dbReference type="Pfam" id="PF15901">
    <property type="entry name" value="Sortilin_C"/>
    <property type="match status" value="1"/>
</dbReference>
<dbReference type="NCBIfam" id="TIGR02350">
    <property type="entry name" value="prok_dnaK"/>
    <property type="match status" value="1"/>
</dbReference>
<dbReference type="InterPro" id="IPR031778">
    <property type="entry name" value="Sortilin_N"/>
</dbReference>
<dbReference type="Gene3D" id="1.20.1270.10">
    <property type="match status" value="1"/>
</dbReference>
<dbReference type="EMBL" id="KI928027">
    <property type="protein sequence ID" value="ETW28119.1"/>
    <property type="molecule type" value="Genomic_DNA"/>
</dbReference>
<dbReference type="Pfam" id="PF15902">
    <property type="entry name" value="Sortilin-Vps10"/>
    <property type="match status" value="2"/>
</dbReference>
<evidence type="ECO:0000256" key="2">
    <source>
        <dbReference type="ARBA" id="ARBA00008251"/>
    </source>
</evidence>
<dbReference type="FunFam" id="3.90.640.10:FF:000003">
    <property type="entry name" value="Molecular chaperone DnaK"/>
    <property type="match status" value="1"/>
</dbReference>
<reference evidence="12 13" key="2">
    <citation type="submission" date="2013-02" db="EMBL/GenBank/DDBJ databases">
        <title>The Genome Sequence of Plasmodium falciparum FCH/4.</title>
        <authorList>
            <consortium name="The Broad Institute Genome Sequencing Platform"/>
            <consortium name="The Broad Institute Genome Sequencing Center for Infectious Disease"/>
            <person name="Neafsey D."/>
            <person name="Cheeseman I."/>
            <person name="Volkman S."/>
            <person name="Adams J."/>
            <person name="Walker B."/>
            <person name="Young S.K."/>
            <person name="Zeng Q."/>
            <person name="Gargeya S."/>
            <person name="Fitzgerald M."/>
            <person name="Haas B."/>
            <person name="Abouelleil A."/>
            <person name="Alvarado L."/>
            <person name="Arachchi H.M."/>
            <person name="Berlin A.M."/>
            <person name="Chapman S.B."/>
            <person name="Dewar J."/>
            <person name="Goldberg J."/>
            <person name="Griggs A."/>
            <person name="Gujja S."/>
            <person name="Hansen M."/>
            <person name="Howarth C."/>
            <person name="Imamovic A."/>
            <person name="Larimer J."/>
            <person name="McCowan C."/>
            <person name="Murphy C."/>
            <person name="Neiman D."/>
            <person name="Pearson M."/>
            <person name="Priest M."/>
            <person name="Roberts A."/>
            <person name="Saif S."/>
            <person name="Shea T."/>
            <person name="Sisk P."/>
            <person name="Sykes S."/>
            <person name="Wortman J."/>
            <person name="Nusbaum C."/>
            <person name="Birren B."/>
        </authorList>
    </citation>
    <scope>NUCLEOTIDE SEQUENCE [LARGE SCALE GENOMIC DNA]</scope>
    <source>
        <strain evidence="12 13">FCH/4</strain>
    </source>
</reference>
<dbReference type="Gene3D" id="2.10.70.80">
    <property type="match status" value="1"/>
</dbReference>
<dbReference type="GO" id="GO:0016020">
    <property type="term" value="C:membrane"/>
    <property type="evidence" value="ECO:0007669"/>
    <property type="project" value="UniProtKB-SubCell"/>
</dbReference>
<keyword evidence="5" id="KW-0547">Nucleotide-binding</keyword>
<evidence type="ECO:0000256" key="3">
    <source>
        <dbReference type="ARBA" id="ARBA00022729"/>
    </source>
</evidence>
<evidence type="ECO:0000256" key="6">
    <source>
        <dbReference type="ARBA" id="ARBA00022840"/>
    </source>
</evidence>
<dbReference type="FunFam" id="3.30.420.40:FF:000004">
    <property type="entry name" value="Molecular chaperone DnaK"/>
    <property type="match status" value="1"/>
</dbReference>
<feature type="transmembrane region" description="Helical" evidence="10">
    <location>
        <begin position="772"/>
        <end position="791"/>
    </location>
</feature>
<dbReference type="InterPro" id="IPR012725">
    <property type="entry name" value="Chaperone_DnaK"/>
</dbReference>
<dbReference type="CDD" id="cd11733">
    <property type="entry name" value="ASKHA_NBD_HSP70_HSPA9"/>
    <property type="match status" value="1"/>
</dbReference>
<dbReference type="SUPFAM" id="SSF100934">
    <property type="entry name" value="Heat shock protein 70kD (HSP70), C-terminal subdomain"/>
    <property type="match status" value="1"/>
</dbReference>
<dbReference type="SUPFAM" id="SSF53067">
    <property type="entry name" value="Actin-like ATPase domain"/>
    <property type="match status" value="2"/>
</dbReference>
<keyword evidence="8" id="KW-0175">Coiled coil</keyword>
<dbReference type="Gene3D" id="3.90.640.10">
    <property type="entry name" value="Actin, Chain A, domain 4"/>
    <property type="match status" value="1"/>
</dbReference>
<dbReference type="InterPro" id="IPR013126">
    <property type="entry name" value="Hsp_70_fam"/>
</dbReference>
<dbReference type="Gene3D" id="2.60.34.10">
    <property type="entry name" value="Substrate Binding Domain Of DNAk, Chain A, domain 1"/>
    <property type="match status" value="1"/>
</dbReference>
<gene>
    <name evidence="12" type="ORF">PFFCH_04470</name>
</gene>
<dbReference type="GO" id="GO:0051082">
    <property type="term" value="F:unfolded protein binding"/>
    <property type="evidence" value="ECO:0007669"/>
    <property type="project" value="InterPro"/>
</dbReference>
<dbReference type="SUPFAM" id="SSF50939">
    <property type="entry name" value="Sialidases"/>
    <property type="match status" value="1"/>
</dbReference>
<dbReference type="FunFam" id="2.10.70.80:FF:000005">
    <property type="entry name" value="Sortilin"/>
    <property type="match status" value="1"/>
</dbReference>
<feature type="domain" description="VPS10" evidence="11">
    <location>
        <begin position="89"/>
        <end position="765"/>
    </location>
</feature>
<feature type="coiled-coil region" evidence="8">
    <location>
        <begin position="1116"/>
        <end position="1143"/>
    </location>
</feature>
<dbReference type="HAMAP" id="MF_00332">
    <property type="entry name" value="DnaK"/>
    <property type="match status" value="1"/>
</dbReference>
<keyword evidence="6" id="KW-0067">ATP-binding</keyword>
<feature type="coiled-coil region" evidence="8">
    <location>
        <begin position="1371"/>
        <end position="1402"/>
    </location>
</feature>
<dbReference type="SUPFAM" id="SSF110296">
    <property type="entry name" value="Oligoxyloglucan reducing end-specific cellobiohydrolase"/>
    <property type="match status" value="1"/>
</dbReference>
<evidence type="ECO:0000256" key="9">
    <source>
        <dbReference type="SAM" id="MobiDB-lite"/>
    </source>
</evidence>
<dbReference type="PROSITE" id="PS00329">
    <property type="entry name" value="HSP70_2"/>
    <property type="match status" value="1"/>
</dbReference>
<sequence>MKKKLEKQKKLLEYEKGYYSNKVKMRNMLFFKSIGNKNHLFLVFLLFLFFSFSCINFTQCQITKKKVSVSEINFDSAVDDVQWCGNNHMTVLVKTVKGRLYRSSDGGKIWTNITGNLSDKENNKSDPSSNHMNEMTTVDLIMVNSVNKNIVLIIGNQKNHYISEDSGETFRLLNYQNKINFWQFHSTKTHWALVSSWTEACYSNDDNSGECMQTLSLTKDLGRTFQLIDIYVVQFNWGDKESHLEDTIYYTRHKNRNGHQQRFSGWSKDVDFVATHNFGKSVDVLVKQGNKFLISNGYIFVAKLNDVIKQTVNMMVSTDGGKTFNKANLPENIHEKSYTVLDTSEGSIMLHVNHGTSSEKINTGNVYISDASGLNYTLSLPNNIRTSSGECEFDRVLSLDGVYIANFLDVNNEIKDEDLRFQNFKSAIEEDIAPFETNTEKRKKQYNKGKNEDAVRTVISFNKGGEWSYLKAPKVDSRGNKYECGDNCYLHLHGITNYHQYAPFYSIENAVGIIMGTGNVGSHLRYESDEVNTFLSRDGGVTWIEAHKGPYIYEYGDYGGLIVMADDLRKTNQIVFSWNEGQSWFDFELGQFSIDVDNIVAEPNSASVEFLVYGTRNDVGVLYHLDFNALGQPLCKGLWAADSVSSDYETWSPTSGNFNDKCILGRKITYTRRKQTSECFNGKDLKRTVDKKPCECTPEDYECETGFTRKIGSYECKPNDPTLTIEGCTSSSYFYANAYRKVPGDICVNGWVPEKVPVPCPSYAPFNKTAKSILFIIFIMGIVMLIITYICRNPKFKNLFYNYGFDTFENVKYSVIKTKRGNVNNNSRAKMASLNKKNIVKILERCVKNTLLSEKSRSLCTSKINRNRASGDIIGIDLGTTNSCVAIMEGKQGKVIENSEGFRTTPSVVAFTNDNQRLVGIVAKRQAITNPENTVYATKRFIGRKYDEDATKKEQKNLPYKIVRASNGDAWIEAQGKKYSPSQIGACVLEKMKETAENYLGRKVHQAVITVPAYFNDSKRKATKDAGKIAGLDVLRIINEPTAAALAFGLEKSDGKVIAVYDLGGGTFDISILEILGGVFEVKATNGNTSLGGEDFDQRILEYFISEFKKKENIDLKNDKLALQRLREAAETAKIELSSKTQTEINLPFITANQTGPKHLQIKLTRAKLEELCHDLLKGTIEPCEKCIKDANVKKEEINEIILVGGMTRMPKVTDTVKQIFQNNPSKGVNPDEAVALGAAIQGGVLKGEIKDLLLLDVIPLSLGIETLGGVFTKLINRNTTIPTKKSQIFSTAADNQTQVSIKVFQGEREMASDNKLLGSFDLVGIPPAPRGVPQIEVTFDVDANAIINISAIDKMTNKKQQITIQSSGGLSKEEIEKMVQEAELNREKDQLKKNLTDSKNEAETLIYSSEKQLEDFKDKISDSDKDELRQKITVLREKLTSEDLDSIKDATKQLQEKSWAISQEMYKNNAQQGAQQEQPNNENKAEENKDNA</sequence>
<dbReference type="Proteomes" id="UP000030656">
    <property type="component" value="Unassembled WGS sequence"/>
</dbReference>
<dbReference type="PROSITE" id="PS00297">
    <property type="entry name" value="HSP70_1"/>
    <property type="match status" value="1"/>
</dbReference>
<keyword evidence="3" id="KW-0732">Signal</keyword>
<keyword evidence="10" id="KW-1133">Transmembrane helix</keyword>
<dbReference type="FunFam" id="3.30.60.270:FF:000006">
    <property type="entry name" value="Sortilin"/>
    <property type="match status" value="1"/>
</dbReference>
<keyword evidence="10" id="KW-0812">Transmembrane</keyword>
<name>A0A024VHC1_PLAFA</name>
<comment type="subcellular location">
    <subcellularLocation>
        <location evidence="1">Membrane</location>
    </subcellularLocation>
</comment>
<proteinExistence type="inferred from homology"/>
<organism evidence="12 13">
    <name type="scientific">Plasmodium falciparum FCH/4</name>
    <dbReference type="NCBI Taxonomy" id="1036724"/>
    <lineage>
        <taxon>Eukaryota</taxon>
        <taxon>Sar</taxon>
        <taxon>Alveolata</taxon>
        <taxon>Apicomplexa</taxon>
        <taxon>Aconoidasida</taxon>
        <taxon>Haemosporida</taxon>
        <taxon>Plasmodiidae</taxon>
        <taxon>Plasmodium</taxon>
        <taxon>Plasmodium (Laverania)</taxon>
    </lineage>
</organism>
<dbReference type="InterPro" id="IPR018181">
    <property type="entry name" value="Heat_shock_70_CS"/>
</dbReference>
<evidence type="ECO:0000256" key="5">
    <source>
        <dbReference type="ARBA" id="ARBA00022741"/>
    </source>
</evidence>
<dbReference type="InterPro" id="IPR031777">
    <property type="entry name" value="Sortilin_C"/>
</dbReference>
<evidence type="ECO:0000256" key="8">
    <source>
        <dbReference type="SAM" id="Coils"/>
    </source>
</evidence>
<dbReference type="InterPro" id="IPR029048">
    <property type="entry name" value="HSP70_C_sf"/>
</dbReference>
<protein>
    <submittedName>
        <fullName evidence="12">Chaperone DnaK</fullName>
    </submittedName>
</protein>
<dbReference type="GO" id="GO:0005524">
    <property type="term" value="F:ATP binding"/>
    <property type="evidence" value="ECO:0007669"/>
    <property type="project" value="UniProtKB-KW"/>
</dbReference>
<dbReference type="FunFam" id="3.30.30.30:FF:000003">
    <property type="entry name" value="Heat shock protein 9"/>
    <property type="match status" value="1"/>
</dbReference>
<evidence type="ECO:0000256" key="1">
    <source>
        <dbReference type="ARBA" id="ARBA00004370"/>
    </source>
</evidence>
<comment type="similarity">
    <text evidence="2">Belongs to the VPS10-related sortilin family.</text>
</comment>
<dbReference type="NCBIfam" id="NF001413">
    <property type="entry name" value="PRK00290.1"/>
    <property type="match status" value="1"/>
</dbReference>
<evidence type="ECO:0000256" key="7">
    <source>
        <dbReference type="ARBA" id="ARBA00023136"/>
    </source>
</evidence>
<keyword evidence="4" id="KW-0677">Repeat</keyword>
<evidence type="ECO:0000256" key="4">
    <source>
        <dbReference type="ARBA" id="ARBA00022737"/>
    </source>
</evidence>
<evidence type="ECO:0000259" key="11">
    <source>
        <dbReference type="SMART" id="SM00602"/>
    </source>
</evidence>
<dbReference type="InterPro" id="IPR015943">
    <property type="entry name" value="WD40/YVTN_repeat-like_dom_sf"/>
</dbReference>
<dbReference type="FunFam" id="2.60.34.10:FF:000014">
    <property type="entry name" value="Chaperone protein DnaK HSP70"/>
    <property type="match status" value="1"/>
</dbReference>
<dbReference type="InterPro" id="IPR043129">
    <property type="entry name" value="ATPase_NBD"/>
</dbReference>
<dbReference type="InterPro" id="IPR036278">
    <property type="entry name" value="Sialidase_sf"/>
</dbReference>
<dbReference type="PANTHER" id="PTHR19375">
    <property type="entry name" value="HEAT SHOCK PROTEIN 70KDA"/>
    <property type="match status" value="1"/>
</dbReference>
<accession>A0A024VHC1</accession>
<reference evidence="12 13" key="1">
    <citation type="submission" date="2013-02" db="EMBL/GenBank/DDBJ databases">
        <title>The Genome Annotation of Plasmodium falciparum FCH/4.</title>
        <authorList>
            <consortium name="The Broad Institute Genome Sequencing Platform"/>
            <consortium name="The Broad Institute Genome Sequencing Center for Infectious Disease"/>
            <person name="Neafsey D."/>
            <person name="Hoffman S."/>
            <person name="Volkman S."/>
            <person name="Rosenthal P."/>
            <person name="Walker B."/>
            <person name="Young S.K."/>
            <person name="Zeng Q."/>
            <person name="Gargeya S."/>
            <person name="Fitzgerald M."/>
            <person name="Haas B."/>
            <person name="Abouelleil A."/>
            <person name="Allen A.W."/>
            <person name="Alvarado L."/>
            <person name="Arachchi H.M."/>
            <person name="Berlin A.M."/>
            <person name="Chapman S.B."/>
            <person name="Gainer-Dewar J."/>
            <person name="Goldberg J."/>
            <person name="Griggs A."/>
            <person name="Gujja S."/>
            <person name="Hansen M."/>
            <person name="Howarth C."/>
            <person name="Imamovic A."/>
            <person name="Ireland A."/>
            <person name="Larimer J."/>
            <person name="McCowan C."/>
            <person name="Murphy C."/>
            <person name="Pearson M."/>
            <person name="Poon T.W."/>
            <person name="Priest M."/>
            <person name="Roberts A."/>
            <person name="Saif S."/>
            <person name="Shea T."/>
            <person name="Sisk P."/>
            <person name="Sykes S."/>
            <person name="Wortman J."/>
            <person name="Nusbaum C."/>
            <person name="Birren B."/>
        </authorList>
    </citation>
    <scope>NUCLEOTIDE SEQUENCE [LARGE SCALE GENOMIC DNA]</scope>
    <source>
        <strain evidence="12 13">FCH/4</strain>
    </source>
</reference>
<feature type="compositionally biased region" description="Basic and acidic residues" evidence="9">
    <location>
        <begin position="1484"/>
        <end position="1493"/>
    </location>
</feature>
<dbReference type="OrthoDB" id="443634at2759"/>